<dbReference type="SUPFAM" id="SSF103515">
    <property type="entry name" value="Autotransporter"/>
    <property type="match status" value="1"/>
</dbReference>
<feature type="domain" description="Autotransporter" evidence="2">
    <location>
        <begin position="635"/>
        <end position="912"/>
    </location>
</feature>
<reference evidence="4" key="1">
    <citation type="journal article" date="2019" name="Int. J. Syst. Evol. Microbiol.">
        <title>The Global Catalogue of Microorganisms (GCM) 10K type strain sequencing project: providing services to taxonomists for standard genome sequencing and annotation.</title>
        <authorList>
            <consortium name="The Broad Institute Genomics Platform"/>
            <consortium name="The Broad Institute Genome Sequencing Center for Infectious Disease"/>
            <person name="Wu L."/>
            <person name="Ma J."/>
        </authorList>
    </citation>
    <scope>NUCLEOTIDE SEQUENCE [LARGE SCALE GENOMIC DNA]</scope>
    <source>
        <strain evidence="4">JCM 17714</strain>
    </source>
</reference>
<dbReference type="SMART" id="SM00869">
    <property type="entry name" value="Autotransporter"/>
    <property type="match status" value="1"/>
</dbReference>
<keyword evidence="1" id="KW-0472">Membrane</keyword>
<dbReference type="InterPro" id="IPR005546">
    <property type="entry name" value="Autotransporte_beta"/>
</dbReference>
<organism evidence="3 4">
    <name type="scientific">Bartonella pachyuromydis</name>
    <dbReference type="NCBI Taxonomy" id="931097"/>
    <lineage>
        <taxon>Bacteria</taxon>
        <taxon>Pseudomonadati</taxon>
        <taxon>Pseudomonadota</taxon>
        <taxon>Alphaproteobacteria</taxon>
        <taxon>Hyphomicrobiales</taxon>
        <taxon>Bartonellaceae</taxon>
        <taxon>Bartonella</taxon>
    </lineage>
</organism>
<dbReference type="InterPro" id="IPR011050">
    <property type="entry name" value="Pectin_lyase_fold/virulence"/>
</dbReference>
<evidence type="ECO:0000313" key="4">
    <source>
        <dbReference type="Proteomes" id="UP001501699"/>
    </source>
</evidence>
<feature type="transmembrane region" description="Helical" evidence="1">
    <location>
        <begin position="7"/>
        <end position="27"/>
    </location>
</feature>
<dbReference type="Gene3D" id="2.160.20.20">
    <property type="match status" value="1"/>
</dbReference>
<dbReference type="EMBL" id="BAABJA010000012">
    <property type="protein sequence ID" value="GAA4666015.1"/>
    <property type="molecule type" value="Genomic_DNA"/>
</dbReference>
<dbReference type="InterPro" id="IPR006315">
    <property type="entry name" value="OM_autotransptr_brl_dom"/>
</dbReference>
<gene>
    <name evidence="3" type="ORF">GCM10023262_13800</name>
</gene>
<name>A0ABP8VKW1_9HYPH</name>
<dbReference type="NCBIfam" id="TIGR01414">
    <property type="entry name" value="autotrans_barl"/>
    <property type="match status" value="1"/>
</dbReference>
<dbReference type="SUPFAM" id="SSF51126">
    <property type="entry name" value="Pectin lyase-like"/>
    <property type="match status" value="1"/>
</dbReference>
<dbReference type="Pfam" id="PF18883">
    <property type="entry name" value="AC_1"/>
    <property type="match status" value="1"/>
</dbReference>
<dbReference type="Proteomes" id="UP001501699">
    <property type="component" value="Unassembled WGS sequence"/>
</dbReference>
<sequence>MIRVPKSHLYSCVVTTAIFPFLLSININASSRSSVSLPCEEGKLPYQCSDGTKHTISDKIYKFTKSSKEEKRRGNSLSNFATVVAQQTGTVIEANRLQMSGVNDVKDTYGVIASQGGKVVLNDSTFKDVSTGLRADKGVIEVNGGTVEATEIAVHAEKQGASVLLTNAKIKVKGQDFSQGIALFSGTDAIIKMTGGSIDVQDAAALYVGVRGRATLEGVGISSKDQPIEIDEDDEIGFAVFNVNQNGSLSLKKSDVVATDIHGLWMGLDSHTQSGRSGEENILISRVNIEDSKVTITGKKYGMHFDMDKENNEDQQGFVFLKNTTFSVPNGTAVHSHKSSGYIGSAEGAEISGDLLLTVEERSSVTILADSSSLIGGTRVTDDSIAELYLTGESKWILTKRKEANSQNVNSVNSSISFVKLSDSSLIFEDPTLQEYQTLYVGKGEGEVYYAQDNARIYLNTHLNSDGSLNNQKTDRLLIHGDVSGKTTVHVQFITASQGEGADGENAKTISLIQVSGKAAEDSFQLSSSYIALEGFPYQYYLSAYGPDSSLGRAETSQRLVKGDGDFWDFRLESKYIQPIQNTSKLPYSELRVRNVVPQIPTYLLLSNTLFHTGLVDINSQNEQLKTVRSFSGGQIDKAPTLFVHGYGGKHHYVSDLSPFEYGYGSDLDYNAIGAGILFKTIENAYGTTSFGIMGTYGRLSLRPQNVEQNEESIFHKQSVTAYGNVEHEAGFYVDGFLTYGLLKGDVLTSVRGRVATLKGSPLNISLSAGKAFITGYEGFVFDPQIHFVYQHLQFHKARDIDGFDVDMGKLDQWVMRIGGRLTKTFAEPEKERTMSLYGKIHLSHNFRGKQFVHFKDAFQLGSFGSSLEAGLGINSQLSPKVTLYGDLNYQHKLTKAGFTGIHFSGGLRYRF</sequence>
<proteinExistence type="predicted"/>
<dbReference type="InterPro" id="IPR012332">
    <property type="entry name" value="Autotransporter_pectin_lyase_C"/>
</dbReference>
<evidence type="ECO:0000313" key="3">
    <source>
        <dbReference type="EMBL" id="GAA4666015.1"/>
    </source>
</evidence>
<accession>A0ABP8VKW1</accession>
<evidence type="ECO:0000259" key="2">
    <source>
        <dbReference type="PROSITE" id="PS51208"/>
    </source>
</evidence>
<protein>
    <recommendedName>
        <fullName evidence="2">Autotransporter domain-containing protein</fullName>
    </recommendedName>
</protein>
<dbReference type="InterPro" id="IPR036709">
    <property type="entry name" value="Autotransporte_beta_dom_sf"/>
</dbReference>
<dbReference type="RefSeq" id="WP_345119413.1">
    <property type="nucleotide sequence ID" value="NZ_BAABJA010000012.1"/>
</dbReference>
<keyword evidence="1" id="KW-1133">Transmembrane helix</keyword>
<dbReference type="Pfam" id="PF03797">
    <property type="entry name" value="Autotransporter"/>
    <property type="match status" value="1"/>
</dbReference>
<dbReference type="InterPro" id="IPR043990">
    <property type="entry name" value="AC_1"/>
</dbReference>
<dbReference type="Gene3D" id="2.40.128.130">
    <property type="entry name" value="Autotransporter beta-domain"/>
    <property type="match status" value="1"/>
</dbReference>
<evidence type="ECO:0000256" key="1">
    <source>
        <dbReference type="SAM" id="Phobius"/>
    </source>
</evidence>
<keyword evidence="4" id="KW-1185">Reference proteome</keyword>
<keyword evidence="1" id="KW-0812">Transmembrane</keyword>
<comment type="caution">
    <text evidence="3">The sequence shown here is derived from an EMBL/GenBank/DDBJ whole genome shotgun (WGS) entry which is preliminary data.</text>
</comment>
<dbReference type="PROSITE" id="PS51208">
    <property type="entry name" value="AUTOTRANSPORTER"/>
    <property type="match status" value="1"/>
</dbReference>